<evidence type="ECO:0000313" key="3">
    <source>
        <dbReference type="EMBL" id="GGC73721.1"/>
    </source>
</evidence>
<dbReference type="RefSeq" id="WP_062444154.1">
    <property type="nucleotide sequence ID" value="NZ_BMCJ01000001.1"/>
</dbReference>
<comment type="caution">
    <text evidence="3">The sequence shown here is derived from an EMBL/GenBank/DDBJ whole genome shotgun (WGS) entry which is preliminary data.</text>
</comment>
<dbReference type="Pfam" id="PF14398">
    <property type="entry name" value="ATPgrasp_YheCD"/>
    <property type="match status" value="1"/>
</dbReference>
<dbReference type="SUPFAM" id="SSF56059">
    <property type="entry name" value="Glutathione synthetase ATP-binding domain-like"/>
    <property type="match status" value="1"/>
</dbReference>
<sequence>MYFAIRYYTGAHARIIVPKAYEKEFQSIRSITFGKHSCAIRCLTHREHDNFIMISTKAKKQLNLPDHRMAMCHIKGDEARLSVPFGVFTAGFEKEGPLLGPRTKYFEAFSDAGRELGYQALFFGHQHLATLPAYMTGYIYDRDIWRKVESPLPEVIYNRITNRKTEHHPHVVQALRTLKEKSRIFNPGFFNKATILKYLLESSQLDHFLPKTIFNPSKQMVSEMLKQNAVYIKPTHGSRGEGLCRVKRNHDGTLDVLEADARHPHRFPSTDSFFQAFFPKGSAGYLIQPQINLLETGGKPLDFRVHTNKDETGKWKLTLIAVKTGNGLNPTTHHVYGGNIYVLEEIFSESKCRQIRQRLEKTSLLISEELDKEHDYLLGELGIDMAIDQEEGLWIFEVNAKPGFHLFDHPVLREQMPDYFSYLYRYGQYLMN</sequence>
<dbReference type="Proteomes" id="UP000619534">
    <property type="component" value="Unassembled WGS sequence"/>
</dbReference>
<evidence type="ECO:0000259" key="2">
    <source>
        <dbReference type="PROSITE" id="PS50975"/>
    </source>
</evidence>
<keyword evidence="1" id="KW-0547">Nucleotide-binding</keyword>
<feature type="domain" description="ATP-grasp" evidence="2">
    <location>
        <begin position="197"/>
        <end position="428"/>
    </location>
</feature>
<organism evidence="3 4">
    <name type="scientific">Thalassobacillus devorans</name>
    <dbReference type="NCBI Taxonomy" id="279813"/>
    <lineage>
        <taxon>Bacteria</taxon>
        <taxon>Bacillati</taxon>
        <taxon>Bacillota</taxon>
        <taxon>Bacilli</taxon>
        <taxon>Bacillales</taxon>
        <taxon>Bacillaceae</taxon>
        <taxon>Thalassobacillus</taxon>
    </lineage>
</organism>
<protein>
    <recommendedName>
        <fullName evidence="2">ATP-grasp domain-containing protein</fullName>
    </recommendedName>
</protein>
<evidence type="ECO:0000313" key="4">
    <source>
        <dbReference type="Proteomes" id="UP000619534"/>
    </source>
</evidence>
<keyword evidence="4" id="KW-1185">Reference proteome</keyword>
<gene>
    <name evidence="3" type="primary">yheD</name>
    <name evidence="3" type="ORF">GCM10007216_00480</name>
</gene>
<name>A0ABQ1NGM7_9BACI</name>
<accession>A0ABQ1NGM7</accession>
<reference evidence="4" key="1">
    <citation type="journal article" date="2019" name="Int. J. Syst. Evol. Microbiol.">
        <title>The Global Catalogue of Microorganisms (GCM) 10K type strain sequencing project: providing services to taxonomists for standard genome sequencing and annotation.</title>
        <authorList>
            <consortium name="The Broad Institute Genomics Platform"/>
            <consortium name="The Broad Institute Genome Sequencing Center for Infectious Disease"/>
            <person name="Wu L."/>
            <person name="Ma J."/>
        </authorList>
    </citation>
    <scope>NUCLEOTIDE SEQUENCE [LARGE SCALE GENOMIC DNA]</scope>
    <source>
        <strain evidence="4">CCM 7282</strain>
    </source>
</reference>
<keyword evidence="1" id="KW-0067">ATP-binding</keyword>
<dbReference type="InterPro" id="IPR026838">
    <property type="entry name" value="YheC/D"/>
</dbReference>
<dbReference type="PROSITE" id="PS50975">
    <property type="entry name" value="ATP_GRASP"/>
    <property type="match status" value="1"/>
</dbReference>
<proteinExistence type="predicted"/>
<evidence type="ECO:0000256" key="1">
    <source>
        <dbReference type="PROSITE-ProRule" id="PRU00409"/>
    </source>
</evidence>
<dbReference type="EMBL" id="BMCJ01000001">
    <property type="protein sequence ID" value="GGC73721.1"/>
    <property type="molecule type" value="Genomic_DNA"/>
</dbReference>
<dbReference type="InterPro" id="IPR011761">
    <property type="entry name" value="ATP-grasp"/>
</dbReference>